<dbReference type="InterPro" id="IPR047324">
    <property type="entry name" value="LbH_gamma_CA-like"/>
</dbReference>
<dbReference type="PANTHER" id="PTHR13061:SF29">
    <property type="entry name" value="GAMMA CARBONIC ANHYDRASE-LIKE 1, MITOCHONDRIAL-RELATED"/>
    <property type="match status" value="1"/>
</dbReference>
<dbReference type="EMBL" id="QQNH01000018">
    <property type="protein sequence ID" value="RDE08320.1"/>
    <property type="molecule type" value="Genomic_DNA"/>
</dbReference>
<protein>
    <submittedName>
        <fullName evidence="1">Gamma carbonic anhydrase family protein</fullName>
    </submittedName>
</protein>
<keyword evidence="2" id="KW-1185">Reference proteome</keyword>
<dbReference type="Pfam" id="PF00132">
    <property type="entry name" value="Hexapep"/>
    <property type="match status" value="1"/>
</dbReference>
<proteinExistence type="predicted"/>
<dbReference type="Gene3D" id="2.160.10.10">
    <property type="entry name" value="Hexapeptide repeat proteins"/>
    <property type="match status" value="1"/>
</dbReference>
<dbReference type="SUPFAM" id="SSF51161">
    <property type="entry name" value="Trimeric LpxA-like enzymes"/>
    <property type="match status" value="1"/>
</dbReference>
<dbReference type="PANTHER" id="PTHR13061">
    <property type="entry name" value="DYNACTIN SUBUNIT P25"/>
    <property type="match status" value="1"/>
</dbReference>
<comment type="caution">
    <text evidence="1">The sequence shown here is derived from an EMBL/GenBank/DDBJ whole genome shotgun (WGS) entry which is preliminary data.</text>
</comment>
<dbReference type="OrthoDB" id="9803036at2"/>
<dbReference type="AlphaFoldDB" id="A0A369W4P9"/>
<sequence>MTIMSFEGQAPELARDCGYVAASAELIGRVRIESGASVWFGAVLRGDNEWIAIGPGSNVQDNCVFHTDMGYPLTVGENCTIGHLACLHGCTIGDGSLIGMGATVLNGARIGKGCLIGAKALVSEGMEVPDGSLVLGVPGRVARVLDADARARLLDSARGYREKSERYIQSCVTTG</sequence>
<dbReference type="Proteomes" id="UP000253759">
    <property type="component" value="Unassembled WGS sequence"/>
</dbReference>
<gene>
    <name evidence="1" type="ORF">DVH29_11970</name>
</gene>
<reference evidence="2" key="1">
    <citation type="submission" date="2018-07" db="EMBL/GenBank/DDBJ databases">
        <authorList>
            <person name="Liu B.-T."/>
            <person name="Du Z."/>
        </authorList>
    </citation>
    <scope>NUCLEOTIDE SEQUENCE [LARGE SCALE GENOMIC DNA]</scope>
    <source>
        <strain evidence="2">XYN52</strain>
    </source>
</reference>
<evidence type="ECO:0000313" key="1">
    <source>
        <dbReference type="EMBL" id="RDE08320.1"/>
    </source>
</evidence>
<accession>A0A369W4P9</accession>
<organism evidence="1 2">
    <name type="scientific">Pelagibacterium lacus</name>
    <dbReference type="NCBI Taxonomy" id="2282655"/>
    <lineage>
        <taxon>Bacteria</taxon>
        <taxon>Pseudomonadati</taxon>
        <taxon>Pseudomonadota</taxon>
        <taxon>Alphaproteobacteria</taxon>
        <taxon>Hyphomicrobiales</taxon>
        <taxon>Devosiaceae</taxon>
        <taxon>Pelagibacterium</taxon>
    </lineage>
</organism>
<evidence type="ECO:0000313" key="2">
    <source>
        <dbReference type="Proteomes" id="UP000253759"/>
    </source>
</evidence>
<dbReference type="CDD" id="cd04645">
    <property type="entry name" value="LbH_gamma_CA_like"/>
    <property type="match status" value="1"/>
</dbReference>
<dbReference type="InterPro" id="IPR050484">
    <property type="entry name" value="Transf_Hexapept/Carb_Anhydrase"/>
</dbReference>
<name>A0A369W4P9_9HYPH</name>
<dbReference type="InterPro" id="IPR011004">
    <property type="entry name" value="Trimer_LpxA-like_sf"/>
</dbReference>
<dbReference type="RefSeq" id="WP_114646415.1">
    <property type="nucleotide sequence ID" value="NZ_QQNH01000018.1"/>
</dbReference>
<dbReference type="InterPro" id="IPR001451">
    <property type="entry name" value="Hexapep"/>
</dbReference>